<reference evidence="1 2" key="1">
    <citation type="submission" date="2021-06" db="EMBL/GenBank/DDBJ databases">
        <title>Caerostris extrusa draft genome.</title>
        <authorList>
            <person name="Kono N."/>
            <person name="Arakawa K."/>
        </authorList>
    </citation>
    <scope>NUCLEOTIDE SEQUENCE [LARGE SCALE GENOMIC DNA]</scope>
</reference>
<proteinExistence type="predicted"/>
<keyword evidence="2" id="KW-1185">Reference proteome</keyword>
<dbReference type="EMBL" id="BPLR01007504">
    <property type="protein sequence ID" value="GIY17354.1"/>
    <property type="molecule type" value="Genomic_DNA"/>
</dbReference>
<evidence type="ECO:0000313" key="2">
    <source>
        <dbReference type="Proteomes" id="UP001054945"/>
    </source>
</evidence>
<dbReference type="Proteomes" id="UP001054945">
    <property type="component" value="Unassembled WGS sequence"/>
</dbReference>
<dbReference type="AlphaFoldDB" id="A0AAV4R8J9"/>
<sequence>MKQSLRAANFTLPLASAFAASGESLKFSAFQIFQTVGAGLFSPSVRKLTVERQTKPPSKWEDLRFLTCLYLGKYNNFIFGRWILRWVSRCFKVWVLRLEVGTKIPLGYRSDTYDVKTGLHISSGISYIHFHADNTQCKSR</sequence>
<comment type="caution">
    <text evidence="1">The sequence shown here is derived from an EMBL/GenBank/DDBJ whole genome shotgun (WGS) entry which is preliminary data.</text>
</comment>
<evidence type="ECO:0008006" key="3">
    <source>
        <dbReference type="Google" id="ProtNLM"/>
    </source>
</evidence>
<accession>A0AAV4R8J9</accession>
<gene>
    <name evidence="1" type="ORF">CEXT_417601</name>
</gene>
<name>A0AAV4R8J9_CAEEX</name>
<evidence type="ECO:0000313" key="1">
    <source>
        <dbReference type="EMBL" id="GIY17354.1"/>
    </source>
</evidence>
<organism evidence="1 2">
    <name type="scientific">Caerostris extrusa</name>
    <name type="common">Bark spider</name>
    <name type="synonym">Caerostris bankana</name>
    <dbReference type="NCBI Taxonomy" id="172846"/>
    <lineage>
        <taxon>Eukaryota</taxon>
        <taxon>Metazoa</taxon>
        <taxon>Ecdysozoa</taxon>
        <taxon>Arthropoda</taxon>
        <taxon>Chelicerata</taxon>
        <taxon>Arachnida</taxon>
        <taxon>Araneae</taxon>
        <taxon>Araneomorphae</taxon>
        <taxon>Entelegynae</taxon>
        <taxon>Araneoidea</taxon>
        <taxon>Araneidae</taxon>
        <taxon>Caerostris</taxon>
    </lineage>
</organism>
<protein>
    <recommendedName>
        <fullName evidence="3">Secreted protein</fullName>
    </recommendedName>
</protein>